<keyword evidence="3" id="KW-0597">Phosphoprotein</keyword>
<dbReference type="Pfam" id="PF00501">
    <property type="entry name" value="AMP-binding"/>
    <property type="match status" value="1"/>
</dbReference>
<dbReference type="GO" id="GO:0008610">
    <property type="term" value="P:lipid biosynthetic process"/>
    <property type="evidence" value="ECO:0007669"/>
    <property type="project" value="UniProtKB-ARBA"/>
</dbReference>
<dbReference type="InterPro" id="IPR000873">
    <property type="entry name" value="AMP-dep_synth/lig_dom"/>
</dbReference>
<dbReference type="PATRIC" id="fig|210007.7.peg.1199"/>
<dbReference type="InterPro" id="IPR036736">
    <property type="entry name" value="ACP-like_sf"/>
</dbReference>
<accession>Q8DTJ6</accession>
<dbReference type="FunFam" id="3.40.50.980:FF:000001">
    <property type="entry name" value="Non-ribosomal peptide synthetase"/>
    <property type="match status" value="1"/>
</dbReference>
<dbReference type="InterPro" id="IPR020845">
    <property type="entry name" value="AMP-binding_CS"/>
</dbReference>
<dbReference type="NCBIfam" id="TIGR01733">
    <property type="entry name" value="AA-adenyl-dom"/>
    <property type="match status" value="1"/>
</dbReference>
<dbReference type="InterPro" id="IPR009081">
    <property type="entry name" value="PP-bd_ACP"/>
</dbReference>
<dbReference type="STRING" id="210007.SMU_1341c"/>
<dbReference type="Proteomes" id="UP000002512">
    <property type="component" value="Chromosome"/>
</dbReference>
<dbReference type="SMR" id="Q8DTJ6"/>
<dbReference type="InterPro" id="IPR010071">
    <property type="entry name" value="AA_adenyl_dom"/>
</dbReference>
<keyword evidence="2" id="KW-0596">Phosphopantetheine</keyword>
<dbReference type="Pfam" id="PF00550">
    <property type="entry name" value="PP-binding"/>
    <property type="match status" value="1"/>
</dbReference>
<sequence>MNTPNHLITDVSTDLVKISRDIYGENVETVTCKSINLDEDLMQEIKNMTKGSKPAEAVLFFTILQLLTWKFSSKTNFTLPFPYKVFDFNSDDILLYINCQIEEEKTMKEFLNETKYRILEAYKKSLSVKSVVQNELDLPISFDLQEESMLKRDQVSLHLEELYFIYNSQSEGTVQIYFSPQSYSERLIESLLNTIKSIYNTIVQNVEIKIQDILIETVQNKVLEVVETSSLYTLLNQQFIENKEKIGLVDSDKQLTYHDIEKVSSNLADMLISKGVKEGDRVAVYATRSVDAVIMILGIYIAGATYIPLDIEAPTKRNQQILEDARPSIIITDEKNHLFGEESSLKHMIYSQKNFEKIEFELPKKRRRDVNSLLYVIYTSGTTGKPKGVLFRDKAMENLVNFQQQKCQYSLSKTVSQFASLAFDVASQEIWSTLCSGGCLVIVNEESKKDTLKFLEFFNRNKIQTSFLPTSFFKVLMSDTIGLQEFLSNVDNIIVAGEALTVNEEIITNIKQNNVHLYNHYGPSETHVVSIDEVTNVDVTIGKPIQNTQFHILDEKENELPFGAPGNLYIEGVPLADGYLNNEEKTTESFKLIYKSGVPIRMYNTGDVVRQLGNSKYEYLRRTDKQLKIRGYRVELQEVENTILNIDGVDLAQVIPFLQNKNTIMLAFYSGSLSENDLKEKLSKILPNYMIPSIVKKYTQMPLNRNGKIDSQELLLRYQDSLRNTTISSPTFSDKMMEKIYNVWKAVLGEHNIGTDISFFELGGNSINAMLICTQLSREFSISLNVLELFENDTIEKLYQYINDSVSKQEKLASIPHLEESQVYRLSPEQERMYFLQQFDLKSTLYNIPFIFKIKGFLDSNKLAIAFHKLVSTNDIFRTTYHVVGNEVVQTVNKTANYNIALEDLSDLGSLEEAEKSFIRPFDLSKDLLIRMGLYSEQNSQYLFIDMHHISSDGFSMNLIMNKLSNFYLGEDDKQVSRITYGDYAEYTKTDEFEKILQEQEEYWRKEFANYSHSNQLPHSQQSYSGDIQEFSFEEGDLLRIDEFAKRLNITRYVFLFSVFAKLINTLEFPVDIIGTPVSGRNLSELQNVVGLFVNTVPIRIPKEDDFNSYLMEFNNKIKMALLNQNYPFDRLIRILRSSGQLNSSGLFNFMFAYQIYESPLKLGDIELVEQKKNILIEKYDLTANVVDFGNNIKIQISFNTDKYSHEDIKQLLQKYVEFINNILDGEGI</sequence>
<dbReference type="KEGG" id="smu:SMU_1341c"/>
<dbReference type="InterPro" id="IPR045851">
    <property type="entry name" value="AMP-bd_C_sf"/>
</dbReference>
<dbReference type="SUPFAM" id="SSF47336">
    <property type="entry name" value="ACP-like"/>
    <property type="match status" value="1"/>
</dbReference>
<evidence type="ECO:0000313" key="6">
    <source>
        <dbReference type="EMBL" id="AAN59014.1"/>
    </source>
</evidence>
<dbReference type="Pfam" id="PF00668">
    <property type="entry name" value="Condensation"/>
    <property type="match status" value="1"/>
</dbReference>
<dbReference type="PhylomeDB" id="Q8DTJ6"/>
<protein>
    <submittedName>
        <fullName evidence="6">Gramicidin S synthetase</fullName>
    </submittedName>
</protein>
<dbReference type="PROSITE" id="PS50075">
    <property type="entry name" value="CARRIER"/>
    <property type="match status" value="1"/>
</dbReference>
<comment type="cofactor">
    <cofactor evidence="1">
        <name>pantetheine 4'-phosphate</name>
        <dbReference type="ChEBI" id="CHEBI:47942"/>
    </cofactor>
</comment>
<dbReference type="InterPro" id="IPR023213">
    <property type="entry name" value="CAT-like_dom_sf"/>
</dbReference>
<evidence type="ECO:0000256" key="2">
    <source>
        <dbReference type="ARBA" id="ARBA00022450"/>
    </source>
</evidence>
<dbReference type="PANTHER" id="PTHR45527">
    <property type="entry name" value="NONRIBOSOMAL PEPTIDE SYNTHETASE"/>
    <property type="match status" value="1"/>
</dbReference>
<evidence type="ECO:0000259" key="5">
    <source>
        <dbReference type="PROSITE" id="PS50075"/>
    </source>
</evidence>
<dbReference type="SUPFAM" id="SSF56801">
    <property type="entry name" value="Acetyl-CoA synthetase-like"/>
    <property type="match status" value="1"/>
</dbReference>
<dbReference type="GO" id="GO:0043041">
    <property type="term" value="P:amino acid activation for nonribosomal peptide biosynthetic process"/>
    <property type="evidence" value="ECO:0007669"/>
    <property type="project" value="TreeGrafter"/>
</dbReference>
<proteinExistence type="predicted"/>
<dbReference type="SUPFAM" id="SSF52777">
    <property type="entry name" value="CoA-dependent acyltransferases"/>
    <property type="match status" value="2"/>
</dbReference>
<dbReference type="PANTHER" id="PTHR45527:SF1">
    <property type="entry name" value="FATTY ACID SYNTHASE"/>
    <property type="match status" value="1"/>
</dbReference>
<dbReference type="GO" id="GO:0031177">
    <property type="term" value="F:phosphopantetheine binding"/>
    <property type="evidence" value="ECO:0007669"/>
    <property type="project" value="TreeGrafter"/>
</dbReference>
<dbReference type="GO" id="GO:0017000">
    <property type="term" value="P:antibiotic biosynthetic process"/>
    <property type="evidence" value="ECO:0007669"/>
    <property type="project" value="UniProtKB-KW"/>
</dbReference>
<dbReference type="InterPro" id="IPR006162">
    <property type="entry name" value="Ppantetheine_attach_site"/>
</dbReference>
<dbReference type="EMBL" id="AE014133">
    <property type="protein sequence ID" value="AAN59014.1"/>
    <property type="molecule type" value="Genomic_DNA"/>
</dbReference>
<name>Q8DTJ6_STRMU</name>
<evidence type="ECO:0000256" key="4">
    <source>
        <dbReference type="ARBA" id="ARBA00023194"/>
    </source>
</evidence>
<dbReference type="GO" id="GO:0003824">
    <property type="term" value="F:catalytic activity"/>
    <property type="evidence" value="ECO:0007669"/>
    <property type="project" value="InterPro"/>
</dbReference>
<dbReference type="GO" id="GO:0044550">
    <property type="term" value="P:secondary metabolite biosynthetic process"/>
    <property type="evidence" value="ECO:0007669"/>
    <property type="project" value="TreeGrafter"/>
</dbReference>
<dbReference type="PROSITE" id="PS00455">
    <property type="entry name" value="AMP_BINDING"/>
    <property type="match status" value="1"/>
</dbReference>
<dbReference type="Gene3D" id="3.30.559.10">
    <property type="entry name" value="Chloramphenicol acetyltransferase-like domain"/>
    <property type="match status" value="1"/>
</dbReference>
<dbReference type="Gene3D" id="3.30.559.30">
    <property type="entry name" value="Nonribosomal peptide synthetase, condensation domain"/>
    <property type="match status" value="1"/>
</dbReference>
<dbReference type="CDD" id="cd05930">
    <property type="entry name" value="A_NRPS"/>
    <property type="match status" value="1"/>
</dbReference>
<dbReference type="OrthoDB" id="2203144at2"/>
<dbReference type="HOGENOM" id="CLU_000022_2_10_9"/>
<dbReference type="AlphaFoldDB" id="Q8DTJ6"/>
<gene>
    <name evidence="6" type="ordered locus">SMU_1341c</name>
</gene>
<dbReference type="Gene3D" id="3.30.300.30">
    <property type="match status" value="1"/>
</dbReference>
<evidence type="ECO:0000313" key="7">
    <source>
        <dbReference type="Proteomes" id="UP000002512"/>
    </source>
</evidence>
<keyword evidence="4" id="KW-0045">Antibiotic biosynthesis</keyword>
<keyword evidence="7" id="KW-1185">Reference proteome</keyword>
<dbReference type="Gene3D" id="3.40.50.980">
    <property type="match status" value="2"/>
</dbReference>
<dbReference type="Gene3D" id="1.10.1200.10">
    <property type="entry name" value="ACP-like"/>
    <property type="match status" value="1"/>
</dbReference>
<evidence type="ECO:0000256" key="3">
    <source>
        <dbReference type="ARBA" id="ARBA00022553"/>
    </source>
</evidence>
<organism evidence="6 7">
    <name type="scientific">Streptococcus mutans serotype c (strain ATCC 700610 / UA159)</name>
    <dbReference type="NCBI Taxonomy" id="210007"/>
    <lineage>
        <taxon>Bacteria</taxon>
        <taxon>Bacillati</taxon>
        <taxon>Bacillota</taxon>
        <taxon>Bacilli</taxon>
        <taxon>Lactobacillales</taxon>
        <taxon>Streptococcaceae</taxon>
        <taxon>Streptococcus</taxon>
    </lineage>
</organism>
<dbReference type="Gene3D" id="2.30.38.10">
    <property type="entry name" value="Luciferase, Domain 3"/>
    <property type="match status" value="1"/>
</dbReference>
<dbReference type="eggNOG" id="COG1020">
    <property type="taxonomic scope" value="Bacteria"/>
</dbReference>
<reference evidence="6 7" key="1">
    <citation type="journal article" date="2002" name="Proc. Natl. Acad. Sci. U.S.A.">
        <title>Genome sequence of Streptococcus mutans UA159, a cariogenic dental pathogen.</title>
        <authorList>
            <person name="Ajdic D."/>
            <person name="McShan W.M."/>
            <person name="McLaughlin R.E."/>
            <person name="Savic G."/>
            <person name="Chang J."/>
            <person name="Carson M.B."/>
            <person name="Primeaux C."/>
            <person name="Tian R."/>
            <person name="Kenton S."/>
            <person name="Jia H."/>
            <person name="Lin S."/>
            <person name="Qian Y."/>
            <person name="Li S."/>
            <person name="Zhu H."/>
            <person name="Najar F."/>
            <person name="Lai H."/>
            <person name="White J."/>
            <person name="Roe B.A."/>
            <person name="Ferretti J.J."/>
        </authorList>
    </citation>
    <scope>NUCLEOTIDE SEQUENCE [LARGE SCALE GENOMIC DNA]</scope>
    <source>
        <strain evidence="7">ATCC 700610 / UA159</strain>
    </source>
</reference>
<feature type="domain" description="Carrier" evidence="5">
    <location>
        <begin position="731"/>
        <end position="806"/>
    </location>
</feature>
<dbReference type="InterPro" id="IPR001242">
    <property type="entry name" value="Condensation_dom"/>
</dbReference>
<dbReference type="RefSeq" id="WP_002267530.1">
    <property type="nucleotide sequence ID" value="NC_004350.2"/>
</dbReference>
<evidence type="ECO:0000256" key="1">
    <source>
        <dbReference type="ARBA" id="ARBA00001957"/>
    </source>
</evidence>
<dbReference type="PROSITE" id="PS00012">
    <property type="entry name" value="PHOSPHOPANTETHEINE"/>
    <property type="match status" value="1"/>
</dbReference>
<dbReference type="GO" id="GO:0005737">
    <property type="term" value="C:cytoplasm"/>
    <property type="evidence" value="ECO:0007669"/>
    <property type="project" value="TreeGrafter"/>
</dbReference>